<dbReference type="InterPro" id="IPR012337">
    <property type="entry name" value="RNaseH-like_sf"/>
</dbReference>
<keyword evidence="11" id="KW-1185">Reference proteome</keyword>
<dbReference type="EC" id="2.7.7.7" evidence="7"/>
<dbReference type="GO" id="GO:0006297">
    <property type="term" value="P:nucleotide-excision repair, DNA gap filling"/>
    <property type="evidence" value="ECO:0007669"/>
    <property type="project" value="TreeGrafter"/>
</dbReference>
<dbReference type="InterPro" id="IPR036397">
    <property type="entry name" value="RNaseH_sf"/>
</dbReference>
<dbReference type="GO" id="GO:0045004">
    <property type="term" value="P:DNA replication proofreading"/>
    <property type="evidence" value="ECO:0007669"/>
    <property type="project" value="TreeGrafter"/>
</dbReference>
<dbReference type="GO" id="GO:0008296">
    <property type="term" value="F:3'-5'-DNA exonuclease activity"/>
    <property type="evidence" value="ECO:0007669"/>
    <property type="project" value="TreeGrafter"/>
</dbReference>
<dbReference type="PROSITE" id="PS00116">
    <property type="entry name" value="DNA_POLYMERASE_B"/>
    <property type="match status" value="1"/>
</dbReference>
<proteinExistence type="inferred from homology"/>
<evidence type="ECO:0000313" key="11">
    <source>
        <dbReference type="Proteomes" id="UP000318571"/>
    </source>
</evidence>
<name>A0A553NV97_TIGCA</name>
<evidence type="ECO:0000256" key="7">
    <source>
        <dbReference type="RuleBase" id="RU000442"/>
    </source>
</evidence>
<feature type="domain" description="DNA-directed DNA polymerase family B multifunctional" evidence="8">
    <location>
        <begin position="274"/>
        <end position="321"/>
    </location>
</feature>
<keyword evidence="3 7" id="KW-0548">Nucleotidyltransferase</keyword>
<dbReference type="InterPro" id="IPR006134">
    <property type="entry name" value="DNA-dir_DNA_pol_B_multi_dom"/>
</dbReference>
<dbReference type="InterPro" id="IPR017964">
    <property type="entry name" value="DNA-dir_DNA_pol_B_CS"/>
</dbReference>
<dbReference type="PANTHER" id="PTHR10322">
    <property type="entry name" value="DNA POLYMERASE CATALYTIC SUBUNIT"/>
    <property type="match status" value="1"/>
</dbReference>
<evidence type="ECO:0000259" key="8">
    <source>
        <dbReference type="Pfam" id="PF00136"/>
    </source>
</evidence>
<evidence type="ECO:0000256" key="5">
    <source>
        <dbReference type="ARBA" id="ARBA00023125"/>
    </source>
</evidence>
<evidence type="ECO:0000256" key="4">
    <source>
        <dbReference type="ARBA" id="ARBA00022932"/>
    </source>
</evidence>
<feature type="domain" description="DNA-directed DNA polymerase family B exonuclease" evidence="9">
    <location>
        <begin position="4"/>
        <end position="99"/>
    </location>
</feature>
<comment type="similarity">
    <text evidence="1 7">Belongs to the DNA polymerase type-B family.</text>
</comment>
<dbReference type="Proteomes" id="UP000318571">
    <property type="component" value="Chromosome 1"/>
</dbReference>
<dbReference type="Gene3D" id="1.10.287.690">
    <property type="entry name" value="Helix hairpin bin"/>
    <property type="match status" value="1"/>
</dbReference>
<evidence type="ECO:0000256" key="6">
    <source>
        <dbReference type="ARBA" id="ARBA00049244"/>
    </source>
</evidence>
<reference evidence="10 11" key="1">
    <citation type="journal article" date="2018" name="Nat. Ecol. Evol.">
        <title>Genomic signatures of mitonuclear coevolution across populations of Tigriopus californicus.</title>
        <authorList>
            <person name="Barreto F.S."/>
            <person name="Watson E.T."/>
            <person name="Lima T.G."/>
            <person name="Willett C.S."/>
            <person name="Edmands S."/>
            <person name="Li W."/>
            <person name="Burton R.S."/>
        </authorList>
    </citation>
    <scope>NUCLEOTIDE SEQUENCE [LARGE SCALE GENOMIC DNA]</scope>
    <source>
        <strain evidence="10 11">San Diego</strain>
    </source>
</reference>
<evidence type="ECO:0000259" key="9">
    <source>
        <dbReference type="Pfam" id="PF03104"/>
    </source>
</evidence>
<evidence type="ECO:0000256" key="3">
    <source>
        <dbReference type="ARBA" id="ARBA00022695"/>
    </source>
</evidence>
<keyword evidence="2 7" id="KW-0808">Transferase</keyword>
<dbReference type="EMBL" id="VCGU01000010">
    <property type="protein sequence ID" value="TRY69346.1"/>
    <property type="molecule type" value="Genomic_DNA"/>
</dbReference>
<dbReference type="GO" id="GO:0043625">
    <property type="term" value="C:delta DNA polymerase complex"/>
    <property type="evidence" value="ECO:0007669"/>
    <property type="project" value="TreeGrafter"/>
</dbReference>
<dbReference type="GO" id="GO:0003887">
    <property type="term" value="F:DNA-directed DNA polymerase activity"/>
    <property type="evidence" value="ECO:0007669"/>
    <property type="project" value="UniProtKB-KW"/>
</dbReference>
<dbReference type="InterPro" id="IPR043502">
    <property type="entry name" value="DNA/RNA_pol_sf"/>
</dbReference>
<dbReference type="InterPro" id="IPR006172">
    <property type="entry name" value="DNA-dir_DNA_pol_B"/>
</dbReference>
<evidence type="ECO:0000256" key="1">
    <source>
        <dbReference type="ARBA" id="ARBA00005755"/>
    </source>
</evidence>
<feature type="domain" description="DNA-directed DNA polymerase family B multifunctional" evidence="8">
    <location>
        <begin position="330"/>
        <end position="454"/>
    </location>
</feature>
<dbReference type="Gene3D" id="3.90.1600.10">
    <property type="entry name" value="Palm domain of DNA polymerase"/>
    <property type="match status" value="1"/>
</dbReference>
<evidence type="ECO:0000256" key="2">
    <source>
        <dbReference type="ARBA" id="ARBA00022679"/>
    </source>
</evidence>
<dbReference type="InterPro" id="IPR023211">
    <property type="entry name" value="DNA_pol_palm_dom_sf"/>
</dbReference>
<dbReference type="PRINTS" id="PR00106">
    <property type="entry name" value="DNAPOLB"/>
</dbReference>
<dbReference type="SMART" id="SM00486">
    <property type="entry name" value="POLBc"/>
    <property type="match status" value="1"/>
</dbReference>
<protein>
    <recommendedName>
        <fullName evidence="7">DNA polymerase</fullName>
        <ecNumber evidence="7">2.7.7.7</ecNumber>
    </recommendedName>
</protein>
<dbReference type="Pfam" id="PF00136">
    <property type="entry name" value="DNA_pol_B"/>
    <property type="match status" value="2"/>
</dbReference>
<evidence type="ECO:0000313" key="10">
    <source>
        <dbReference type="EMBL" id="TRY69346.1"/>
    </source>
</evidence>
<dbReference type="STRING" id="6832.A0A553NV97"/>
<organism evidence="10 11">
    <name type="scientific">Tigriopus californicus</name>
    <name type="common">Marine copepod</name>
    <dbReference type="NCBI Taxonomy" id="6832"/>
    <lineage>
        <taxon>Eukaryota</taxon>
        <taxon>Metazoa</taxon>
        <taxon>Ecdysozoa</taxon>
        <taxon>Arthropoda</taxon>
        <taxon>Crustacea</taxon>
        <taxon>Multicrustacea</taxon>
        <taxon>Hexanauplia</taxon>
        <taxon>Copepoda</taxon>
        <taxon>Harpacticoida</taxon>
        <taxon>Harpacticidae</taxon>
        <taxon>Tigriopus</taxon>
    </lineage>
</organism>
<sequence>MCRAKGIFPEPEKDPVIQIAPWGDPEPFIRNVFTLNTCGEIVGSVVISCKTETELLDRWADFVRQVDPDILTGYNINNFDFPYLLNRTLILTRMGVRYCIETQFVSPGPKHLRCPKFQPLGTSDRCFKSVVKGQHLQSKQMGRRRTRSSISTAEFNWIFFLILVRDYKMRSYTLNAVSYHFLQYSQEFTSMSKKRCDHSVITDLQNAMPKPVVDWAVYCLKDAYLPLRLLEKLMCVNNYMEMARVTGVPLSYLQTRGSANQGEEDDHFKSTITSQSMVTLMKKITQTGDDNFEGATVIEPKRDITTKPIATLDFSSLYRSIYDGAQFVATQRYFQSSVRKGLLPEILESLLGARKKAKADLKRRLILSVKRIDQHGFSHHFQVLDGRQLALKISANSVYGFTGAQVGKLPCLEISQSVTLLVVHMANGYKFDADVIYGDTDSVMVKFGRCDNVKRLPCALGEESGTSLRYAEVISPIKFGKRYAGLYFTQPTNYDKMDLQRALKPSDEDNWPNKLARLHERLPAEDPHRSGPRGCLGTEVDISQLVITKRSSPRRQGYTAKHLTSADAGSCSKVGDRVPLRDVLPSQGYASYQKAEVIYGEQALVHFLMGLKARVQRDPILTFWRTTFPLTLKHISRTCWPKPLLMIFEPILASIKPNPPAERRSYSHPKLWSPPKETNSYTPVDIRVKGREINVSMSKDTGLDNMISRKQEAEQCWELKALLEG</sequence>
<dbReference type="AlphaFoldDB" id="A0A553NV97"/>
<comment type="caution">
    <text evidence="10">The sequence shown here is derived from an EMBL/GenBank/DDBJ whole genome shotgun (WGS) entry which is preliminary data.</text>
</comment>
<accession>A0A553NV97</accession>
<dbReference type="PANTHER" id="PTHR10322:SF23">
    <property type="entry name" value="DNA POLYMERASE DELTA CATALYTIC SUBUNIT"/>
    <property type="match status" value="1"/>
</dbReference>
<dbReference type="GO" id="GO:0003677">
    <property type="term" value="F:DNA binding"/>
    <property type="evidence" value="ECO:0007669"/>
    <property type="project" value="UniProtKB-KW"/>
</dbReference>
<keyword evidence="4 7" id="KW-0239">DNA-directed DNA polymerase</keyword>
<dbReference type="Gene3D" id="3.30.420.10">
    <property type="entry name" value="Ribonuclease H-like superfamily/Ribonuclease H"/>
    <property type="match status" value="1"/>
</dbReference>
<keyword evidence="7" id="KW-0235">DNA replication</keyword>
<dbReference type="SUPFAM" id="SSF53098">
    <property type="entry name" value="Ribonuclease H-like"/>
    <property type="match status" value="1"/>
</dbReference>
<dbReference type="InterPro" id="IPR006133">
    <property type="entry name" value="DNA-dir_DNA_pol_B_exonuc"/>
</dbReference>
<dbReference type="InterPro" id="IPR050240">
    <property type="entry name" value="DNA_pol_type-B"/>
</dbReference>
<keyword evidence="5 7" id="KW-0238">DNA-binding</keyword>
<dbReference type="GO" id="GO:0006287">
    <property type="term" value="P:base-excision repair, gap-filling"/>
    <property type="evidence" value="ECO:0007669"/>
    <property type="project" value="TreeGrafter"/>
</dbReference>
<comment type="catalytic activity">
    <reaction evidence="6 7">
        <text>DNA(n) + a 2'-deoxyribonucleoside 5'-triphosphate = DNA(n+1) + diphosphate</text>
        <dbReference type="Rhea" id="RHEA:22508"/>
        <dbReference type="Rhea" id="RHEA-COMP:17339"/>
        <dbReference type="Rhea" id="RHEA-COMP:17340"/>
        <dbReference type="ChEBI" id="CHEBI:33019"/>
        <dbReference type="ChEBI" id="CHEBI:61560"/>
        <dbReference type="ChEBI" id="CHEBI:173112"/>
        <dbReference type="EC" id="2.7.7.7"/>
    </reaction>
</comment>
<dbReference type="SUPFAM" id="SSF56672">
    <property type="entry name" value="DNA/RNA polymerases"/>
    <property type="match status" value="1"/>
</dbReference>
<dbReference type="GO" id="GO:0000166">
    <property type="term" value="F:nucleotide binding"/>
    <property type="evidence" value="ECO:0007669"/>
    <property type="project" value="InterPro"/>
</dbReference>
<dbReference type="Pfam" id="PF03104">
    <property type="entry name" value="DNA_pol_B_exo1"/>
    <property type="match status" value="1"/>
</dbReference>
<gene>
    <name evidence="10" type="ORF">TCAL_04428</name>
</gene>